<dbReference type="OrthoDB" id="594666at2"/>
<feature type="compositionally biased region" description="Basic and acidic residues" evidence="1">
    <location>
        <begin position="232"/>
        <end position="255"/>
    </location>
</feature>
<dbReference type="Proteomes" id="UP000027821">
    <property type="component" value="Unassembled WGS sequence"/>
</dbReference>
<keyword evidence="3" id="KW-1185">Reference proteome</keyword>
<comment type="caution">
    <text evidence="2">The sequence shown here is derived from an EMBL/GenBank/DDBJ whole genome shotgun (WGS) entry which is preliminary data.</text>
</comment>
<evidence type="ECO:0000313" key="2">
    <source>
        <dbReference type="EMBL" id="KEO74547.1"/>
    </source>
</evidence>
<proteinExistence type="predicted"/>
<evidence type="ECO:0008006" key="4">
    <source>
        <dbReference type="Google" id="ProtNLM"/>
    </source>
</evidence>
<feature type="compositionally biased region" description="Low complexity" evidence="1">
    <location>
        <begin position="256"/>
        <end position="266"/>
    </location>
</feature>
<evidence type="ECO:0000313" key="3">
    <source>
        <dbReference type="Proteomes" id="UP000027821"/>
    </source>
</evidence>
<feature type="compositionally biased region" description="Basic and acidic residues" evidence="1">
    <location>
        <begin position="314"/>
        <end position="335"/>
    </location>
</feature>
<name>A0A074LL31_9BACT</name>
<feature type="region of interest" description="Disordered" evidence="1">
    <location>
        <begin position="284"/>
        <end position="335"/>
    </location>
</feature>
<feature type="compositionally biased region" description="Basic and acidic residues" evidence="1">
    <location>
        <begin position="155"/>
        <end position="193"/>
    </location>
</feature>
<dbReference type="RefSeq" id="WP_051719800.1">
    <property type="nucleotide sequence ID" value="NZ_JMIH01000014.1"/>
</dbReference>
<feature type="region of interest" description="Disordered" evidence="1">
    <location>
        <begin position="129"/>
        <end position="266"/>
    </location>
</feature>
<dbReference type="eggNOG" id="ENOG50336UI">
    <property type="taxonomic scope" value="Bacteria"/>
</dbReference>
<dbReference type="AlphaFoldDB" id="A0A074LL31"/>
<feature type="compositionally biased region" description="Basic and acidic residues" evidence="1">
    <location>
        <begin position="284"/>
        <end position="306"/>
    </location>
</feature>
<gene>
    <name evidence="2" type="ORF">EL17_02410</name>
</gene>
<sequence length="423" mass="47312">MNSNQFIALIGKGNGLQKEDYQQLVKLHDSFPFFQIPAALAAKYEFNQKEEFPSVMLHKAAILSPDRTRLKYIIENDNVVLSSVKKTTQENSPETPSTTILVTEIGPTAKEGHPHDETKEIISGTVPVETSEKADTEPRTNLGNGSDAAVTLPGSHHEKADSNTEKAIKKTALDREEPILENNHSNDEIKQDDTSLVTSSTSEDINSRPELVTSSNEVEEENKPVLILPDAVKTDSNRNKEDDKEGISTNEEKNIDISSSSPISGPIANRQHILKQLEENLAKLKSDPRPSSDLESEPKDANENKSTKHRRRKTGDDLIDSIKKKEKQEIKDTKKKEQNDIIKAFNKKSIKLAAIKENEDVNKLQDLSLPSTKINDRLVSESYAKLLTQQGKKAAALEIYKKLILKFPEKKAYFADLIQQLEE</sequence>
<reference evidence="2 3" key="1">
    <citation type="submission" date="2014-04" db="EMBL/GenBank/DDBJ databases">
        <title>Characterization and application of a salt tolerant electro-active bacterium.</title>
        <authorList>
            <person name="Yang L."/>
            <person name="Wei S."/>
            <person name="Tay Q.X.M."/>
        </authorList>
    </citation>
    <scope>NUCLEOTIDE SEQUENCE [LARGE SCALE GENOMIC DNA]</scope>
    <source>
        <strain evidence="2 3">LY1</strain>
    </source>
</reference>
<organism evidence="2 3">
    <name type="scientific">Anditalea andensis</name>
    <dbReference type="NCBI Taxonomy" id="1048983"/>
    <lineage>
        <taxon>Bacteria</taxon>
        <taxon>Pseudomonadati</taxon>
        <taxon>Bacteroidota</taxon>
        <taxon>Cytophagia</taxon>
        <taxon>Cytophagales</taxon>
        <taxon>Cytophagaceae</taxon>
        <taxon>Anditalea</taxon>
    </lineage>
</organism>
<protein>
    <recommendedName>
        <fullName evidence="4">Tetratricopeptide repeat protein</fullName>
    </recommendedName>
</protein>
<evidence type="ECO:0000256" key="1">
    <source>
        <dbReference type="SAM" id="MobiDB-lite"/>
    </source>
</evidence>
<dbReference type="EMBL" id="JMIH01000014">
    <property type="protein sequence ID" value="KEO74547.1"/>
    <property type="molecule type" value="Genomic_DNA"/>
</dbReference>
<accession>A0A074LL31</accession>
<feature type="compositionally biased region" description="Polar residues" evidence="1">
    <location>
        <begin position="194"/>
        <end position="204"/>
    </location>
</feature>
<dbReference type="STRING" id="1048983.EL17_02410"/>